<comment type="function">
    <text evidence="4">Cell division protein that is part of the divisome complex and is recruited early to the Z-ring. Probably stimulates Z-ring formation, perhaps through the cross-linking of FtsZ protofilaments. Its function overlaps with FtsA.</text>
</comment>
<evidence type="ECO:0000313" key="7">
    <source>
        <dbReference type="Proteomes" id="UP000191153"/>
    </source>
</evidence>
<reference evidence="6 7" key="1">
    <citation type="submission" date="2017-02" db="EMBL/GenBank/DDBJ databases">
        <authorList>
            <person name="Peterson S.W."/>
        </authorList>
    </citation>
    <scope>NUCLEOTIDE SEQUENCE [LARGE SCALE GENOMIC DNA]</scope>
    <source>
        <strain evidence="6 7">ATCC 700028</strain>
    </source>
</reference>
<dbReference type="PANTHER" id="PTHR35798">
    <property type="entry name" value="CELL DIVISION PROTEIN SEPF"/>
    <property type="match status" value="1"/>
</dbReference>
<keyword evidence="2" id="KW-0717">Septation</keyword>
<evidence type="ECO:0000256" key="3">
    <source>
        <dbReference type="ARBA" id="ARBA00023306"/>
    </source>
</evidence>
<keyword evidence="1 6" id="KW-0132">Cell division</keyword>
<proteinExistence type="predicted"/>
<name>A0A1T4K2E6_9FUSO</name>
<dbReference type="AlphaFoldDB" id="A0A1T4K2E6"/>
<dbReference type="InterPro" id="IPR023052">
    <property type="entry name" value="Cell_div_SepF"/>
</dbReference>
<dbReference type="Proteomes" id="UP000191153">
    <property type="component" value="Unassembled WGS sequence"/>
</dbReference>
<dbReference type="Gene3D" id="3.30.110.150">
    <property type="entry name" value="SepF-like protein"/>
    <property type="match status" value="1"/>
</dbReference>
<sequence length="106" mass="12311">MSDYEIIFFKPRKFEDCMKCIEYIRDEKIVHINLGELDGETSQRILDFISGAVFIQEGEVVNPGENVFCSIPKNKKYLMDYKGKPGSSTSSRYDEEEEIIPKYGIR</sequence>
<accession>A0A1T4K2E6</accession>
<feature type="region of interest" description="Disordered" evidence="5">
    <location>
        <begin position="84"/>
        <end position="106"/>
    </location>
</feature>
<evidence type="ECO:0000256" key="1">
    <source>
        <dbReference type="ARBA" id="ARBA00022618"/>
    </source>
</evidence>
<dbReference type="EMBL" id="FUWX01000004">
    <property type="protein sequence ID" value="SJZ36523.1"/>
    <property type="molecule type" value="Genomic_DNA"/>
</dbReference>
<dbReference type="OrthoDB" id="89513at2"/>
<evidence type="ECO:0000313" key="6">
    <source>
        <dbReference type="EMBL" id="SJZ36523.1"/>
    </source>
</evidence>
<dbReference type="Pfam" id="PF04472">
    <property type="entry name" value="SepF"/>
    <property type="match status" value="1"/>
</dbReference>
<protein>
    <submittedName>
        <fullName evidence="6">Cell division inhibitor SepF</fullName>
    </submittedName>
</protein>
<gene>
    <name evidence="6" type="ORF">SAMN02745174_00258</name>
</gene>
<dbReference type="STRING" id="180163.SAMN02745174_00258"/>
<organism evidence="6 7">
    <name type="scientific">Cetobacterium ceti</name>
    <dbReference type="NCBI Taxonomy" id="180163"/>
    <lineage>
        <taxon>Bacteria</taxon>
        <taxon>Fusobacteriati</taxon>
        <taxon>Fusobacteriota</taxon>
        <taxon>Fusobacteriia</taxon>
        <taxon>Fusobacteriales</taxon>
        <taxon>Fusobacteriaceae</taxon>
        <taxon>Cetobacterium</taxon>
    </lineage>
</organism>
<dbReference type="RefSeq" id="WP_078692802.1">
    <property type="nucleotide sequence ID" value="NZ_FUWX01000004.1"/>
</dbReference>
<dbReference type="PANTHER" id="PTHR35798:SF1">
    <property type="entry name" value="CELL DIVISION PROTEIN SEPF"/>
    <property type="match status" value="1"/>
</dbReference>
<dbReference type="InterPro" id="IPR038594">
    <property type="entry name" value="SepF-like_sf"/>
</dbReference>
<evidence type="ECO:0000256" key="2">
    <source>
        <dbReference type="ARBA" id="ARBA00023210"/>
    </source>
</evidence>
<keyword evidence="3" id="KW-0131">Cell cycle</keyword>
<evidence type="ECO:0000256" key="4">
    <source>
        <dbReference type="ARBA" id="ARBA00044936"/>
    </source>
</evidence>
<evidence type="ECO:0000256" key="5">
    <source>
        <dbReference type="SAM" id="MobiDB-lite"/>
    </source>
</evidence>
<dbReference type="GO" id="GO:0000917">
    <property type="term" value="P:division septum assembly"/>
    <property type="evidence" value="ECO:0007669"/>
    <property type="project" value="UniProtKB-KW"/>
</dbReference>
<dbReference type="InterPro" id="IPR007561">
    <property type="entry name" value="Cell_div_SepF/SepF-rel"/>
</dbReference>
<keyword evidence="7" id="KW-1185">Reference proteome</keyword>